<evidence type="ECO:0000313" key="3">
    <source>
        <dbReference type="Proteomes" id="UP000010796"/>
    </source>
</evidence>
<dbReference type="HOGENOM" id="CLU_672236_0_0_10"/>
<dbReference type="STRING" id="926556.Echvi_1602"/>
<keyword evidence="3" id="KW-1185">Reference proteome</keyword>
<feature type="chain" id="PRO_5003942008" evidence="1">
    <location>
        <begin position="21"/>
        <end position="413"/>
    </location>
</feature>
<proteinExistence type="predicted"/>
<dbReference type="EMBL" id="CP003346">
    <property type="protein sequence ID" value="AGA77867.1"/>
    <property type="molecule type" value="Genomic_DNA"/>
</dbReference>
<dbReference type="Proteomes" id="UP000010796">
    <property type="component" value="Chromosome"/>
</dbReference>
<organism evidence="2 3">
    <name type="scientific">Echinicola vietnamensis (strain DSM 17526 / LMG 23754 / KMM 6221)</name>
    <dbReference type="NCBI Taxonomy" id="926556"/>
    <lineage>
        <taxon>Bacteria</taxon>
        <taxon>Pseudomonadati</taxon>
        <taxon>Bacteroidota</taxon>
        <taxon>Cytophagia</taxon>
        <taxon>Cytophagales</taxon>
        <taxon>Cyclobacteriaceae</taxon>
        <taxon>Echinicola</taxon>
    </lineage>
</organism>
<gene>
    <name evidence="2" type="ordered locus">Echvi_1602</name>
</gene>
<dbReference type="OrthoDB" id="790324at2"/>
<keyword evidence="1" id="KW-0732">Signal</keyword>
<evidence type="ECO:0000313" key="2">
    <source>
        <dbReference type="EMBL" id="AGA77867.1"/>
    </source>
</evidence>
<dbReference type="eggNOG" id="COG2911">
    <property type="taxonomic scope" value="Bacteria"/>
</dbReference>
<feature type="signal peptide" evidence="1">
    <location>
        <begin position="1"/>
        <end position="20"/>
    </location>
</feature>
<reference evidence="3" key="1">
    <citation type="submission" date="2012-02" db="EMBL/GenBank/DDBJ databases">
        <title>The complete genome of Echinicola vietnamensis DSM 17526.</title>
        <authorList>
            <person name="Lucas S."/>
            <person name="Copeland A."/>
            <person name="Lapidus A."/>
            <person name="Glavina del Rio T."/>
            <person name="Dalin E."/>
            <person name="Tice H."/>
            <person name="Bruce D."/>
            <person name="Goodwin L."/>
            <person name="Pitluck S."/>
            <person name="Peters L."/>
            <person name="Ovchinnikova G."/>
            <person name="Teshima H."/>
            <person name="Kyrpides N."/>
            <person name="Mavromatis K."/>
            <person name="Ivanova N."/>
            <person name="Brettin T."/>
            <person name="Detter J.C."/>
            <person name="Han C."/>
            <person name="Larimer F."/>
            <person name="Land M."/>
            <person name="Hauser L."/>
            <person name="Markowitz V."/>
            <person name="Cheng J.-F."/>
            <person name="Hugenholtz P."/>
            <person name="Woyke T."/>
            <person name="Wu D."/>
            <person name="Brambilla E."/>
            <person name="Klenk H.-P."/>
            <person name="Eisen J.A."/>
        </authorList>
    </citation>
    <scope>NUCLEOTIDE SEQUENCE [LARGE SCALE GENOMIC DNA]</scope>
    <source>
        <strain evidence="3">DSM 17526 / LMG 23754 / KMM 6221</strain>
    </source>
</reference>
<dbReference type="KEGG" id="evi:Echvi_1602"/>
<accession>L0FX30</accession>
<sequence length="413" mass="47502">MQKWTLFLLFSFLLFDSALGQDRFLTLQSPDSIHGVPRFSTSLGVNMKLNGYMDIFGGLQDSETFKVGQINVFGNDDSKSLHVDMYQTQLKLATTLMLPDGQRIDALVESDFWGGNGTIRLRRAFVEMSHWQIGQNWHNFGDEVLWPNIMEWEGPPSGIWLRTPHIKYKNHFQNKQFIYEISLEAPLSDYNHFGELEPFVEEAQQFTPDLTFALKNKRSWGHIRLSSVLRYIRYRLQDHNSGFMGYGFSLSGIYTNALRRNNLQFQLVGGKGITAFMTSIAGQGYDGFPTNDGRFQATPVYGGWISYEYFFTPTLHGNIVTGYTHFSAQNLSRYLLTPEPETPEIHLDGHVQHMHYYGIINLMYDPYERMTIGLELDYGVKDLKADGYVNGTPLSRGKARDAMRISFGFMFYF</sequence>
<dbReference type="AlphaFoldDB" id="L0FX30"/>
<protein>
    <submittedName>
        <fullName evidence="2">Uncharacterized protein</fullName>
    </submittedName>
</protein>
<dbReference type="SUPFAM" id="SSF56935">
    <property type="entry name" value="Porins"/>
    <property type="match status" value="1"/>
</dbReference>
<evidence type="ECO:0000256" key="1">
    <source>
        <dbReference type="SAM" id="SignalP"/>
    </source>
</evidence>
<name>L0FX30_ECHVK</name>
<dbReference type="RefSeq" id="WP_015265430.1">
    <property type="nucleotide sequence ID" value="NC_019904.1"/>
</dbReference>